<organism evidence="7 8">
    <name type="scientific">Flectobacillus rivi</name>
    <dbReference type="NCBI Taxonomy" id="2984209"/>
    <lineage>
        <taxon>Bacteria</taxon>
        <taxon>Pseudomonadati</taxon>
        <taxon>Bacteroidota</taxon>
        <taxon>Cytophagia</taxon>
        <taxon>Cytophagales</taxon>
        <taxon>Flectobacillaceae</taxon>
        <taxon>Flectobacillus</taxon>
    </lineage>
</organism>
<dbReference type="InterPro" id="IPR003599">
    <property type="entry name" value="Ig_sub"/>
</dbReference>
<dbReference type="InterPro" id="IPR022409">
    <property type="entry name" value="PKD/Chitinase_dom"/>
</dbReference>
<dbReference type="Pfam" id="PF17210">
    <property type="entry name" value="SdrD_B"/>
    <property type="match status" value="4"/>
</dbReference>
<keyword evidence="5" id="KW-0812">Transmembrane</keyword>
<accession>A0ABT6Z3B0</accession>
<dbReference type="InterPro" id="IPR007110">
    <property type="entry name" value="Ig-like_dom"/>
</dbReference>
<evidence type="ECO:0000256" key="4">
    <source>
        <dbReference type="SAM" id="MobiDB-lite"/>
    </source>
</evidence>
<dbReference type="Gene3D" id="2.60.120.260">
    <property type="entry name" value="Galactose-binding domain-like"/>
    <property type="match status" value="3"/>
</dbReference>
<evidence type="ECO:0000256" key="5">
    <source>
        <dbReference type="SAM" id="Phobius"/>
    </source>
</evidence>
<proteinExistence type="predicted"/>
<keyword evidence="5" id="KW-0472">Membrane</keyword>
<dbReference type="Gene3D" id="2.60.40.10">
    <property type="entry name" value="Immunoglobulins"/>
    <property type="match status" value="18"/>
</dbReference>
<keyword evidence="5" id="KW-1133">Transmembrane helix</keyword>
<keyword evidence="8" id="KW-1185">Reference proteome</keyword>
<sequence length="5571" mass="566047">MKNFTASLRTSSKYGLSKLCTPELNTFRRARLFLKNHANGFLRVMLFVPFIFFLGGVKKSQAQQNPLSPIQGFNIFSYGNATLNNGDANGGLATFGNLTLNGAYSLSMSTTGSFKASGDANNTALIVEGNVSYSAGSGVNVLNGGFVKIKDFTTSKYWSTNPTRISAAGASSQDVNPRINLSASQTQASINADVFDFNTAIANMRSYSTTYKGCSSNTTVSTTATSYTFNLTAGRTNFYKMTATQLALFNEIKFNIVPSATNPVVITVDIGTATAFNWTIPNFPGVPNAAGQYILFNFVNSSAGSATINLNGGSTIIGTVFAPNAHVNKAGSGNIEGQVVCMNYTHAQGEVHYQVFNTTVNCSSFSSVTCDCPGGLLKNPGFEVPEFRAGYNTSYKTAYWEWNSAGSLTTGSGFKVCDDNNAYLYANSSSAMMWQKVDNITAGTSYTLSAYGGTHDPTYNHRYRLAFYNSLGALLDFAEAQVDWDVDIVPAGQTILKEYVMTKTAPVGTSYLRVEGYASGDWLKLDNLCLTINNTCNNLTSGGTIGSNQVLCKNVSSTPAALTNVTAPSGGDTGQTIQYQWYQATSLENGACPTNVAGSSKYTAISGATAATYTPGAITQTTCYIRTARRTNCNDYVAESNAVLVVLKNNCATVACTNNIVTNSSFETDDNVTNNGKKFPVYFQSSPASYITRTATNTDAYRGASPADWAIGTDVNDYANQNGAYYIDASVTGNANSGDRFIYGRYNQCVLFAPSANQKFFPVTPGKKYKICAYMAAFNPSGVQGNADVYFEYNFRNAEGGDKGILSTGDIYQSVPADADGQWETLNWQQYCVEIVAPAGAKYLELYITPRDNEGDGIAIDDICMTEETCTSAPVVSSVNICGTGTATLTATGCTGGTVKWYSGSTDTTPIATGTTYTPASRSTSLNLFATCTLNNCESMKTPVNLTVSGAVSGVSATAVGGNTSNCGTPITINGAGSVANPNLVYNGDFSAGDIGFVTQYGEQNYGYGIYGVVTDANTYFSWASACKDRTVAGTGKIFVTDGGTDASLTVWGQKIAVNPNTTYRLSTYATSISSTNPSTLAFYVNGVKVGTSTTLSATTCAWQQLTTTWNSGSSTTAYFEIRNENTNTGGNDFAIDDISMTVDAPVVTYSWAGPNSFSATTQNISASTTGTYTLTVTGNTGCSSNASIAITINSTPSSPSTTPATRCGAGTVTLGATCGSGEIAQWYSSQSSTTVLTTGASYSPSLTASITYYVGCKNTTTSCETPTANRTAVTGTINALPTAPSSGNVTNGAVCGSGVVNLSATCSTGQTVQWYASQGSTSVLTTGTSYSPSLTATTTYYVGCKDNTTTCETASGTRQSVVGTVNPNLPAPSSSNVTNGAVCGSGVVNLSATCSTGQTVQWYASQTSTVVLSTGTSYAPSIAATTTYYVGCKDNTTTCETAPNARQSVLGTVNPIPSAPSSGNVTNGAVCGSGVVNLTATCSTGQTVQWYASQTSTSVLTTGTSYAPSITATTTYYVACRDNTTNCETATGTRQGVIGTVNPIPSAPSSNNVVGASRCEAGVVTLTATCSTGQTVQWYASQSSTSVLTTGTSYSPSLTATTTYYVGCKDNTTTCETTTGTRQSVVGTVNPNLPAPSSSSVQGGAVCGSGVVNLSAVCSSGQTVQWYASQSSTSVLTTGTSYAPSITATTTYYVGCKDNTTTCETATNSRQAVVGTVNPIPSSPSAGNVSGGAVCGSGVVNLTATCSTGQTVQWYASQTSTVVLSTGTSYAPSIAATTTYYVGCKDNTTTCETAPNTRQSVVGTVNPIPSAPSSGNVTNGAVCGSGVVNLTATCSTGQTVQWYASQTSTSVLTTGTSYAPSITATTTYYVACKDNTTNCETATGTRQGVIGTVNPIPSAPSASNVVGASRCEAGVVTLTATCSTGQTVQWYASQSSTSVLTTGTSYSPSLTATTTYYVGCKDNTTTCETTSGTRQSVVGTVNPNLPAPSSSSVQGGAVCGSGVVNLSAVCSSGQTVQWYASQTSTSVLTTGTSYAPSITATTTYYVGCKDNTTTCETATNSRQAVVGTVNPIPSSPSAGNVSGGAVCGSGVVNLTATCSTGQTVQWYASQTSTVVLSTGTSYAPSIAATTTYYVGCKDNTTTCETATNSRQSVVGTVNPIPSAPSSGNVTNGAVCGSGVVNLTATCSTGQTVQWYASQTSTSVLTTGTSYAPSITATTTYYVACRDNTTNCETATGTRQSVIGTVNPIPSAPSANNVVGASRCEAGVVTLTATCSTGQIVQWYASQTSTSVLTTGTSYAPSLTATTTYYVGCKDNTTTCETTAGTRQSVVGTVNPNLPAPSSSSVQGGAVCGSGVVNLSAVCSSGQTVQWYASQTSTSVLTTGTSYAPSITATTTYYVGCKDNTTTCETATNSRQAVVGTVNPIPSSPSAGNVSGGAVCGSGVVNLSATCSTGQTVQWYASQTSTVVLSTGTSYAPSISATTTYYVGCKDNTTTCETATNSRQAVVGTVNPIPSAPSSGNVTNGAVCGSGVVNLTATCSTGQTVQWYASQSSTSVLTTGTSYSPSLTATTTYYVACRDNTTNCETATGTRQSVVGTVNPIPSAPSANNVVGASRCEAGVVTLTATCSTGQTVQWYASQSSTSVLTTGTSYAPSLTATTTYYVGCKDNTTTCETTSGTRQSVVGTVNPNLPAPSSSSVQGGAVCGSGVVNLSAVCSSGQTVQWYASQTSTSVLTTGTSYAPSITATTTYYVGCKDNTTTCETSTNSRQAVIGTVNPIPSSPSAGNVSGGAVCGSGVVNLSATCSTGQTVQWYASQTSTVVLSTGTSYAPSIAATTTYYVGCKDNTTTCETATNSRQAVVGTVNPIPSAPSSGNVTNGAVCGSGVVNLTATCSSGQTVQWYASQTSTSVLTTGTSYAPSITATTTYYVACKDNTTNCETATGTRQGVIGTVNPIPSAPSANNVVGASRCEAGVVTLTATCSTGQTVQWYASQSSTSVLTTGTSYAPSLTATTTYYVGCKDNTTTCETTSGTRQSVVGTVNPNLPAPSSSSVQGGAVCGSGVVNLSAVCSSGQTVQWYASQTSTSVLTTGTSYAPSITATTTYYVGCKDNTTTCETATNSRQAVVGTVNPIPSSPSAGNVSGGAVCGSGVVNLSATCSTGQTVQWYASQTSTVVLSTGTSYAPSIAATTTYYVGCKDNTTTCETATNSRQSVVGTVNPIPSAPSSGNVTNGAVCGSGVVNLSATCSSGQTVQWYASQSSTSVLTTGTSYAPSITATTTYYVACKDNTTNCETATGTRQGVIGTVNPIPSAPSANNVVGASRCEAGVVTLTATCSTGQTVQWYASQSSTSVLTTGTSYSPSLTATTTYYVGCKDNTTTCETTSGTRQSVVGTVNPNLPAPSSSSVQGGAVCGSGVVNLSAVCSSGQTVQWYASQSSTSVLTTGTSYAPSITATTTYFVGCKDNTTTCETATNSRQAVVGTVNPIPPAPSPSNVTNNSRCGSGVLTLGATCGAGETVQWYASQTSTTVLSTGTSYSPSISATTSYYVACKNNTTLCEVAIGGRTPVVGTVNLIPDAPASADVQGGSVCGTGNLTLTANCRDASLTPVWYSSQSSTTMLTSGNAYTVAVSANATYFVSCKNTTTSCETPVGSRRSVDVIYNSKPTPVATTNSPVCIGGTVTLSTSGGTSYLWEGPNGYSSTSATPSLTNASTSLNGIYTVTVSGTGGCTGTATVEVVVRTKPTVTASVTDATVCNNSTIELKANGTAASGATIASYTWSGPSSFASTSQNPTISGAQEANEGFYNVKATDSFGCTATSEIFVFVNPVPTATASSEGGTIICQGAPISLYGNGGGIGGSYSWAGPAGYSSTIQNPTIPISSPTYAGVYTLTVTDANGCTAATTISISLDKCLKLGDLVWDDLNNNGIKDAGESGISNVTVKLYRDTNNDNVPDGVAIATQVTTSTGNYLFTGLEPDNYIVGIIAPAGYISSTGKNGSATGPYEGSATPDPDNDVNNDDNGTLVGTEIITKAITLVPYTEPVNDGDTDNTSNLTVDFGLFKPSKIGDLVWYDTNRDGIQNETPLNGVNNVTVTLTDGLGNILATTTTNSSGIYGFDYLGLGDYKVVFSTSTLPAGYVISTKDAGGDDTKDSDADLTGTTGVVSITVPGTSNLTVDAGVNCPAAQISVSTDKNTYCAGSTVKLTTVVTGTPTVSQYSWSGPASFTSTSQSPTINGVTTAQSGVYTLTVTANNACSATTTATVNVVVNALPTVSATLVNTVVCQGQTIELKANGSGSNYSWSGPSSFTSTQQNPTIASATTANSGTYTVVVSDGNICSASTTVQVTVNTLPVLTAIGGTICQGQSLNLSVTGASTYSWTGPNGFTATGASPSVNTQGVYTVTGTNAIGCIGTATASVTVNPLPTATAVSPTGSVLCQGLTLSLEASGAGVGGSYLWSGPNSFSSTSQNPTIPNTTGVNAGVYTVVVTNSNNCSATATVSVTIDKCLKLGDLVWDDLNNNGIKDAGESGISNVTVKLYRDANNDNVPDGVAIATQVTTSTGNYLFTGLEPDNYIVGIIAPAGYISSTGKNGSATGPYEGSATPDPDNDVNNDDNGTLVGTEIITKAITLVPYTEPVNDGDTDNTSNLTVDFGLFKPSKIGDLVWYDTNRDGIQNETPLNGVNNVTVTLTDGLGNILATTTTNSSGIYGFDYLGLGDYKVVFSTSTLPAGYVISTKDAGGDDTKDSDADLTGTTGVVSITVPGTSNLTVDAGVNCPAAQISVSTDKNTYCAGSTVKLTTVVTGTPTVSQYSWSGPASFTSTSQSPTINGVTTAQSGVYTLTVTANNACSATTTATVNVVVNALPTVSATLVNTVVCQGQTIELKANGSGSNYSWSGPSSFTSTQQNPTIASATTANSGTYTVVVSDGNICSASTTVQVTVNTLPVLTATGGTICQGQSLNLGVTGASTYSWTGPNGFAATGASPSVNTQGVYTVTGTNAIGCIGTATASVTVNPAATISVSNVEVCVGGVAQLTATGASTYSWTGPNGFTSTSAQALISNSAAITMNGVYTVVGTTSLGCVGSATASLTVKENPVVTISGNRVICPGGQVALTANSSGTFAWTGPNGFTANTAVINVSTAGSYQVVVTNNGCSATGTVTLTTETFNVNASASATTVCSGGSVNLNVNATVGSGVKSYSWSGPAGFTATTTNPVLSNVSVSNSGTYTVTVEGNSGCTTTATVSIIVSPIPTTNKAIEFCEGSTTTLAVTGFTNATYSWNTSATTSSISVSTAGAYTVNITEANGCKSVQVFNVTQNPKAATVVTGATAFCSDASTQLTINSGVTSGQTYLWTGPNGFSSTSQTVSITQEGTYTVKVITDKNCEATTTVAVTKNTVNATATSVSACAGSSITLGASGGTSYSWAGPNGFTSTDQNPVVSGASALSQGIYMVTVSANGCVATATTDVMVYAKPNFVPIVTNSECNKTTTLNNGSIRIAGFNTGDKYDIVEASTYTGTKNFATATAIPTNGILMANIPNPTATKTYTIRVFNANGCFTDQVVRIQPVACDCGPQECVPITIQKSAR</sequence>
<dbReference type="InterPro" id="IPR033764">
    <property type="entry name" value="Sdr_B"/>
</dbReference>
<dbReference type="Proteomes" id="UP001225761">
    <property type="component" value="Unassembled WGS sequence"/>
</dbReference>
<feature type="region of interest" description="Disordered" evidence="4">
    <location>
        <begin position="4579"/>
        <end position="4599"/>
    </location>
</feature>
<reference evidence="7 8" key="1">
    <citation type="submission" date="2023-05" db="EMBL/GenBank/DDBJ databases">
        <title>Novel species of genus Flectobacillus isolated from stream in China.</title>
        <authorList>
            <person name="Lu H."/>
        </authorList>
    </citation>
    <scope>NUCLEOTIDE SEQUENCE [LARGE SCALE GENOMIC DNA]</scope>
    <source>
        <strain evidence="7 8">LFS242W</strain>
    </source>
</reference>
<feature type="domain" description="Ig-like" evidence="6">
    <location>
        <begin position="4174"/>
        <end position="4255"/>
    </location>
</feature>
<evidence type="ECO:0000256" key="1">
    <source>
        <dbReference type="ARBA" id="ARBA00004613"/>
    </source>
</evidence>
<name>A0ABT6Z3B0_9BACT</name>
<evidence type="ECO:0000259" key="6">
    <source>
        <dbReference type="PROSITE" id="PS50835"/>
    </source>
</evidence>
<dbReference type="SMART" id="SM00409">
    <property type="entry name" value="IG"/>
    <property type="match status" value="10"/>
</dbReference>
<comment type="caution">
    <text evidence="7">The sequence shown here is derived from an EMBL/GenBank/DDBJ whole genome shotgun (WGS) entry which is preliminary data.</text>
</comment>
<dbReference type="InterPro" id="IPR044023">
    <property type="entry name" value="Ig_7"/>
</dbReference>
<keyword evidence="2" id="KW-0964">Secreted</keyword>
<evidence type="ECO:0000313" key="8">
    <source>
        <dbReference type="Proteomes" id="UP001225761"/>
    </source>
</evidence>
<gene>
    <name evidence="7" type="ORF">QM481_11425</name>
</gene>
<evidence type="ECO:0000256" key="2">
    <source>
        <dbReference type="ARBA" id="ARBA00022525"/>
    </source>
</evidence>
<dbReference type="PROSITE" id="PS50835">
    <property type="entry name" value="IG_LIKE"/>
    <property type="match status" value="2"/>
</dbReference>
<dbReference type="SUPFAM" id="SSF117074">
    <property type="entry name" value="Hypothetical protein PA1324"/>
    <property type="match status" value="4"/>
</dbReference>
<feature type="transmembrane region" description="Helical" evidence="5">
    <location>
        <begin position="38"/>
        <end position="57"/>
    </location>
</feature>
<protein>
    <submittedName>
        <fullName evidence="7">SdrD B-like domain-containing protein</fullName>
    </submittedName>
</protein>
<evidence type="ECO:0000256" key="3">
    <source>
        <dbReference type="ARBA" id="ARBA00022729"/>
    </source>
</evidence>
<dbReference type="SMART" id="SM00089">
    <property type="entry name" value="PKD"/>
    <property type="match status" value="11"/>
</dbReference>
<feature type="domain" description="Ig-like" evidence="6">
    <location>
        <begin position="4765"/>
        <end position="4846"/>
    </location>
</feature>
<evidence type="ECO:0000313" key="7">
    <source>
        <dbReference type="EMBL" id="MDI9875139.1"/>
    </source>
</evidence>
<dbReference type="EMBL" id="JASHIE010000007">
    <property type="protein sequence ID" value="MDI9875139.1"/>
    <property type="molecule type" value="Genomic_DNA"/>
</dbReference>
<dbReference type="InterPro" id="IPR013783">
    <property type="entry name" value="Ig-like_fold"/>
</dbReference>
<feature type="region of interest" description="Disordered" evidence="4">
    <location>
        <begin position="3988"/>
        <end position="4008"/>
    </location>
</feature>
<comment type="subcellular location">
    <subcellularLocation>
        <location evidence="1">Secreted</location>
    </subcellularLocation>
</comment>
<dbReference type="Pfam" id="PF19081">
    <property type="entry name" value="Ig_7"/>
    <property type="match status" value="29"/>
</dbReference>
<keyword evidence="3" id="KW-0732">Signal</keyword>
<dbReference type="RefSeq" id="WP_283381887.1">
    <property type="nucleotide sequence ID" value="NZ_JASHIE010000007.1"/>
</dbReference>